<keyword evidence="5 18" id="KW-0812">Transmembrane</keyword>
<dbReference type="PANTHER" id="PTHR24270">
    <property type="entry name" value="LOW-DENSITY LIPOPROTEIN RECEPTOR-RELATED"/>
    <property type="match status" value="1"/>
</dbReference>
<dbReference type="CDD" id="cd00112">
    <property type="entry name" value="LDLa"/>
    <property type="match status" value="2"/>
</dbReference>
<feature type="compositionally biased region" description="Basic residues" evidence="17">
    <location>
        <begin position="506"/>
        <end position="520"/>
    </location>
</feature>
<evidence type="ECO:0000256" key="3">
    <source>
        <dbReference type="ARBA" id="ARBA00022536"/>
    </source>
</evidence>
<dbReference type="GO" id="GO:0005905">
    <property type="term" value="C:clathrin-coated pit"/>
    <property type="evidence" value="ECO:0007669"/>
    <property type="project" value="UniProtKB-KW"/>
</dbReference>
<dbReference type="SUPFAM" id="SSF57424">
    <property type="entry name" value="LDL receptor-like module"/>
    <property type="match status" value="2"/>
</dbReference>
<feature type="disulfide bond" evidence="16">
    <location>
        <begin position="315"/>
        <end position="330"/>
    </location>
</feature>
<proteinExistence type="inferred from homology"/>
<evidence type="ECO:0000256" key="9">
    <source>
        <dbReference type="ARBA" id="ARBA00022989"/>
    </source>
</evidence>
<evidence type="ECO:0000256" key="12">
    <source>
        <dbReference type="ARBA" id="ARBA00023170"/>
    </source>
</evidence>
<evidence type="ECO:0000256" key="8">
    <source>
        <dbReference type="ARBA" id="ARBA00022837"/>
    </source>
</evidence>
<feature type="domain" description="CUB" evidence="19">
    <location>
        <begin position="135"/>
        <end position="257"/>
    </location>
</feature>
<name>A0A7R9GUL0_TIMCR</name>
<dbReference type="AlphaFoldDB" id="A0A7R9GUL0"/>
<feature type="region of interest" description="Disordered" evidence="17">
    <location>
        <begin position="454"/>
        <end position="567"/>
    </location>
</feature>
<dbReference type="FunFam" id="4.10.400.10:FF:000009">
    <property type="entry name" value="Low-density lipoprotein receptor-related protein 1"/>
    <property type="match status" value="1"/>
</dbReference>
<feature type="compositionally biased region" description="Basic and acidic residues" evidence="17">
    <location>
        <begin position="534"/>
        <end position="544"/>
    </location>
</feature>
<evidence type="ECO:0000256" key="16">
    <source>
        <dbReference type="PROSITE-ProRule" id="PRU00124"/>
    </source>
</evidence>
<keyword evidence="8" id="KW-0106">Calcium</keyword>
<evidence type="ECO:0000256" key="13">
    <source>
        <dbReference type="ARBA" id="ARBA00023176"/>
    </source>
</evidence>
<dbReference type="InterPro" id="IPR036055">
    <property type="entry name" value="LDL_receptor-like_sf"/>
</dbReference>
<evidence type="ECO:0000256" key="15">
    <source>
        <dbReference type="ARBA" id="ARBA00037878"/>
    </source>
</evidence>
<dbReference type="InterPro" id="IPR000859">
    <property type="entry name" value="CUB_dom"/>
</dbReference>
<feature type="compositionally biased region" description="Low complexity" evidence="17">
    <location>
        <begin position="548"/>
        <end position="567"/>
    </location>
</feature>
<dbReference type="EMBL" id="OC317625">
    <property type="protein sequence ID" value="CAD7398056.1"/>
    <property type="molecule type" value="Genomic_DNA"/>
</dbReference>
<comment type="similarity">
    <text evidence="2">Belongs to the LDLR family.</text>
</comment>
<evidence type="ECO:0000256" key="6">
    <source>
        <dbReference type="ARBA" id="ARBA00022729"/>
    </source>
</evidence>
<dbReference type="SUPFAM" id="SSF49854">
    <property type="entry name" value="Spermadhesin, CUB domain"/>
    <property type="match status" value="1"/>
</dbReference>
<sequence length="584" mass="63886">MHPSQALETKGDGKIGIPVVPILSEQSLRPDIFILGRQLSQFSQAQNINSSAEVNPVNSQRRWWRVSLSRAAVRAVLNASDTDNHLLSPHLILHMVDSLRSTTASNVVYDCCAHASIVGGGEEGETARGKVSDLCAGGRGSILRTGKDLSDYQTLPSPLTRHLVNVGNARPPPWFGFHVKLVEDFDLEEDVNCLTPPCCQHTWLSLPKEGSWGTNKLCGRNKTLPVVVVLRPQISIKFHTSKVAKGGRGFRLTYRIDNEDDLCAHGEVRCPNGKCVPTSDIGGGPPIDCTSFCKNPNEVPCEGESGCFNNITERCNGIKNCQSGQDEENCFDCAGKTLCANGEGCFTSQQRCDNVRNCRDNSDEADCPCFIMQNKFQCDNGRCILERHWCNGADDCGDNSDEQSCIKNSVITAAIMGSLICGLLLVIAVGCMCRLYTLRLTSSASYRLYHDESGHDPSRLRAFAPPPDEFFHREPPPAYTVAVSESQQLQRIPPQAGASHREARQNRRARRHSSGRRRSRPPPPPPLPSTDSSLKLEDDVRMLEGADSTTSTPSCASPSRESINSSNSVMSYLSTSDDVQLLVP</sequence>
<evidence type="ECO:0000256" key="2">
    <source>
        <dbReference type="ARBA" id="ARBA00009939"/>
    </source>
</evidence>
<dbReference type="Gene3D" id="2.60.120.290">
    <property type="entry name" value="Spermadhesin, CUB domain"/>
    <property type="match status" value="1"/>
</dbReference>
<evidence type="ECO:0000259" key="19">
    <source>
        <dbReference type="PROSITE" id="PS01180"/>
    </source>
</evidence>
<evidence type="ECO:0000256" key="10">
    <source>
        <dbReference type="ARBA" id="ARBA00023136"/>
    </source>
</evidence>
<gene>
    <name evidence="20" type="ORF">TCEB3V08_LOCUS4347</name>
</gene>
<keyword evidence="10 18" id="KW-0472">Membrane</keyword>
<dbReference type="GO" id="GO:0005886">
    <property type="term" value="C:plasma membrane"/>
    <property type="evidence" value="ECO:0007669"/>
    <property type="project" value="TreeGrafter"/>
</dbReference>
<dbReference type="InterPro" id="IPR035914">
    <property type="entry name" value="Sperma_CUB_dom_sf"/>
</dbReference>
<dbReference type="GO" id="GO:0006897">
    <property type="term" value="P:endocytosis"/>
    <property type="evidence" value="ECO:0007669"/>
    <property type="project" value="UniProtKB-KW"/>
</dbReference>
<evidence type="ECO:0000256" key="11">
    <source>
        <dbReference type="ARBA" id="ARBA00023157"/>
    </source>
</evidence>
<keyword evidence="9 18" id="KW-1133">Transmembrane helix</keyword>
<dbReference type="InterPro" id="IPR050685">
    <property type="entry name" value="LDLR"/>
</dbReference>
<comment type="caution">
    <text evidence="16">Lacks conserved residue(s) required for the propagation of feature annotation.</text>
</comment>
<evidence type="ECO:0000256" key="1">
    <source>
        <dbReference type="ARBA" id="ARBA00004479"/>
    </source>
</evidence>
<dbReference type="PROSITE" id="PS50068">
    <property type="entry name" value="LDLRA_2"/>
    <property type="match status" value="3"/>
</dbReference>
<keyword evidence="7" id="KW-0677">Repeat</keyword>
<keyword evidence="4" id="KW-0254">Endocytosis</keyword>
<dbReference type="InterPro" id="IPR023415">
    <property type="entry name" value="LDLR_class-A_CS"/>
</dbReference>
<keyword evidence="12" id="KW-0675">Receptor</keyword>
<keyword evidence="14" id="KW-0325">Glycoprotein</keyword>
<accession>A0A7R9GUL0</accession>
<feature type="disulfide bond" evidence="16">
    <location>
        <begin position="390"/>
        <end position="405"/>
    </location>
</feature>
<evidence type="ECO:0000256" key="5">
    <source>
        <dbReference type="ARBA" id="ARBA00022692"/>
    </source>
</evidence>
<dbReference type="PROSITE" id="PS01180">
    <property type="entry name" value="CUB"/>
    <property type="match status" value="1"/>
</dbReference>
<keyword evidence="11 16" id="KW-1015">Disulfide bond</keyword>
<dbReference type="InterPro" id="IPR002172">
    <property type="entry name" value="LDrepeatLR_classA_rpt"/>
</dbReference>
<dbReference type="PRINTS" id="PR00261">
    <property type="entry name" value="LDLRECEPTOR"/>
</dbReference>
<dbReference type="PANTHER" id="PTHR24270:SF8">
    <property type="entry name" value="LD11117P-RELATED"/>
    <property type="match status" value="1"/>
</dbReference>
<evidence type="ECO:0000256" key="18">
    <source>
        <dbReference type="SAM" id="Phobius"/>
    </source>
</evidence>
<dbReference type="Pfam" id="PF00057">
    <property type="entry name" value="Ldl_recept_a"/>
    <property type="match status" value="1"/>
</dbReference>
<feature type="disulfide bond" evidence="16">
    <location>
        <begin position="352"/>
        <end position="367"/>
    </location>
</feature>
<feature type="disulfide bond" evidence="16">
    <location>
        <begin position="378"/>
        <end position="396"/>
    </location>
</feature>
<evidence type="ECO:0000256" key="17">
    <source>
        <dbReference type="SAM" id="MobiDB-lite"/>
    </source>
</evidence>
<feature type="transmembrane region" description="Helical" evidence="18">
    <location>
        <begin position="410"/>
        <end position="437"/>
    </location>
</feature>
<reference evidence="20" key="1">
    <citation type="submission" date="2020-11" db="EMBL/GenBank/DDBJ databases">
        <authorList>
            <person name="Tran Van P."/>
        </authorList>
    </citation>
    <scope>NUCLEOTIDE SEQUENCE</scope>
</reference>
<evidence type="ECO:0000256" key="4">
    <source>
        <dbReference type="ARBA" id="ARBA00022583"/>
    </source>
</evidence>
<keyword evidence="6" id="KW-0732">Signal</keyword>
<evidence type="ECO:0000313" key="20">
    <source>
        <dbReference type="EMBL" id="CAD7398056.1"/>
    </source>
</evidence>
<keyword evidence="3" id="KW-0245">EGF-like domain</keyword>
<keyword evidence="13" id="KW-0168">Coated pit</keyword>
<dbReference type="PROSITE" id="PS01209">
    <property type="entry name" value="LDLRA_1"/>
    <property type="match status" value="1"/>
</dbReference>
<dbReference type="SMART" id="SM00192">
    <property type="entry name" value="LDLa"/>
    <property type="match status" value="3"/>
</dbReference>
<comment type="subcellular location">
    <subcellularLocation>
        <location evidence="15">Membrane</location>
        <location evidence="15">Coated pit</location>
    </subcellularLocation>
    <subcellularLocation>
        <location evidence="1">Membrane</location>
        <topology evidence="1">Single-pass type I membrane protein</topology>
    </subcellularLocation>
</comment>
<evidence type="ECO:0000256" key="7">
    <source>
        <dbReference type="ARBA" id="ARBA00022737"/>
    </source>
</evidence>
<dbReference type="Gene3D" id="4.10.400.10">
    <property type="entry name" value="Low-density Lipoprotein Receptor"/>
    <property type="match status" value="2"/>
</dbReference>
<organism evidence="20">
    <name type="scientific">Timema cristinae</name>
    <name type="common">Walking stick</name>
    <dbReference type="NCBI Taxonomy" id="61476"/>
    <lineage>
        <taxon>Eukaryota</taxon>
        <taxon>Metazoa</taxon>
        <taxon>Ecdysozoa</taxon>
        <taxon>Arthropoda</taxon>
        <taxon>Hexapoda</taxon>
        <taxon>Insecta</taxon>
        <taxon>Pterygota</taxon>
        <taxon>Neoptera</taxon>
        <taxon>Polyneoptera</taxon>
        <taxon>Phasmatodea</taxon>
        <taxon>Timematodea</taxon>
        <taxon>Timematoidea</taxon>
        <taxon>Timematidae</taxon>
        <taxon>Timema</taxon>
    </lineage>
</organism>
<feature type="disulfide bond" evidence="16">
    <location>
        <begin position="333"/>
        <end position="345"/>
    </location>
</feature>
<protein>
    <recommendedName>
        <fullName evidence="19">CUB domain-containing protein</fullName>
    </recommendedName>
</protein>
<evidence type="ECO:0000256" key="14">
    <source>
        <dbReference type="ARBA" id="ARBA00023180"/>
    </source>
</evidence>